<feature type="domain" description="Histidine kinase/HSP90-like ATPase" evidence="4">
    <location>
        <begin position="2"/>
        <end position="78"/>
    </location>
</feature>
<comment type="caution">
    <text evidence="5">The sequence shown here is derived from an EMBL/GenBank/DDBJ whole genome shotgun (WGS) entry which is preliminary data.</text>
</comment>
<dbReference type="PANTHER" id="PTHR24421:SF61">
    <property type="entry name" value="OXYGEN SENSOR HISTIDINE KINASE NREB"/>
    <property type="match status" value="1"/>
</dbReference>
<reference evidence="5" key="1">
    <citation type="submission" date="2019-08" db="EMBL/GenBank/DDBJ databases">
        <authorList>
            <person name="Kucharzyk K."/>
            <person name="Murdoch R.W."/>
            <person name="Higgins S."/>
            <person name="Loffler F."/>
        </authorList>
    </citation>
    <scope>NUCLEOTIDE SEQUENCE</scope>
</reference>
<evidence type="ECO:0000256" key="3">
    <source>
        <dbReference type="SAM" id="MobiDB-lite"/>
    </source>
</evidence>
<name>A0A644ZBK1_9ZZZZ</name>
<proteinExistence type="predicted"/>
<gene>
    <name evidence="5" type="ORF">SDC9_84901</name>
</gene>
<evidence type="ECO:0000259" key="4">
    <source>
        <dbReference type="Pfam" id="PF02518"/>
    </source>
</evidence>
<dbReference type="SUPFAM" id="SSF55874">
    <property type="entry name" value="ATPase domain of HSP90 chaperone/DNA topoisomerase II/histidine kinase"/>
    <property type="match status" value="1"/>
</dbReference>
<dbReference type="Gene3D" id="3.30.565.10">
    <property type="entry name" value="Histidine kinase-like ATPase, C-terminal domain"/>
    <property type="match status" value="1"/>
</dbReference>
<accession>A0A644ZBK1</accession>
<dbReference type="InterPro" id="IPR050482">
    <property type="entry name" value="Sensor_HK_TwoCompSys"/>
</dbReference>
<protein>
    <recommendedName>
        <fullName evidence="4">Histidine kinase/HSP90-like ATPase domain-containing protein</fullName>
    </recommendedName>
</protein>
<sequence>MVNAAKHAGVGRVDVYAEVLETTVEVFIRDRGQGFDPDDIDADRQGVRRSIMERMERHGGRATIRSAPGQGTDVRLEMTR</sequence>
<dbReference type="GO" id="GO:0016301">
    <property type="term" value="F:kinase activity"/>
    <property type="evidence" value="ECO:0007669"/>
    <property type="project" value="UniProtKB-KW"/>
</dbReference>
<dbReference type="GO" id="GO:0000160">
    <property type="term" value="P:phosphorelay signal transduction system"/>
    <property type="evidence" value="ECO:0007669"/>
    <property type="project" value="UniProtKB-KW"/>
</dbReference>
<evidence type="ECO:0000313" key="5">
    <source>
        <dbReference type="EMBL" id="MPM38272.1"/>
    </source>
</evidence>
<keyword evidence="1" id="KW-0808">Transferase</keyword>
<dbReference type="InterPro" id="IPR003594">
    <property type="entry name" value="HATPase_dom"/>
</dbReference>
<dbReference type="PANTHER" id="PTHR24421">
    <property type="entry name" value="NITRATE/NITRITE SENSOR PROTEIN NARX-RELATED"/>
    <property type="match status" value="1"/>
</dbReference>
<evidence type="ECO:0000256" key="2">
    <source>
        <dbReference type="ARBA" id="ARBA00022777"/>
    </source>
</evidence>
<evidence type="ECO:0000256" key="1">
    <source>
        <dbReference type="ARBA" id="ARBA00022679"/>
    </source>
</evidence>
<dbReference type="AlphaFoldDB" id="A0A644ZBK1"/>
<organism evidence="5">
    <name type="scientific">bioreactor metagenome</name>
    <dbReference type="NCBI Taxonomy" id="1076179"/>
    <lineage>
        <taxon>unclassified sequences</taxon>
        <taxon>metagenomes</taxon>
        <taxon>ecological metagenomes</taxon>
    </lineage>
</organism>
<keyword evidence="2" id="KW-0418">Kinase</keyword>
<feature type="region of interest" description="Disordered" evidence="3">
    <location>
        <begin position="56"/>
        <end position="80"/>
    </location>
</feature>
<dbReference type="Pfam" id="PF02518">
    <property type="entry name" value="HATPase_c"/>
    <property type="match status" value="1"/>
</dbReference>
<dbReference type="InterPro" id="IPR036890">
    <property type="entry name" value="HATPase_C_sf"/>
</dbReference>
<dbReference type="EMBL" id="VSSQ01008227">
    <property type="protein sequence ID" value="MPM38272.1"/>
    <property type="molecule type" value="Genomic_DNA"/>
</dbReference>